<dbReference type="Gene3D" id="3.30.40.10">
    <property type="entry name" value="Zinc/RING finger domain, C3HC4 (zinc finger)"/>
    <property type="match status" value="1"/>
</dbReference>
<dbReference type="GO" id="GO:0046621">
    <property type="term" value="P:negative regulation of organ growth"/>
    <property type="evidence" value="ECO:0007669"/>
    <property type="project" value="InterPro"/>
</dbReference>
<reference evidence="2" key="1">
    <citation type="submission" date="2022-05" db="EMBL/GenBank/DDBJ databases">
        <title>The Musa troglodytarum L. genome provides insights into the mechanism of non-climacteric behaviour and enrichment of carotenoids.</title>
        <authorList>
            <person name="Wang J."/>
        </authorList>
    </citation>
    <scope>NUCLEOTIDE SEQUENCE</scope>
    <source>
        <tissue evidence="2">Leaf</tissue>
    </source>
</reference>
<dbReference type="AlphaFoldDB" id="A0A9E7KW80"/>
<sequence>MGRSVDSSRIGGNMSHGRQMEVHYIDTGFPYTVTESFMDLFEGLTYHQTDANSAEAFQDQGNAYHSTVQTTSFKYGFSSAASDSYYSFGHAYEINCFTPQLDAARRMWDDPVPLNIFDSPQLFLHGNLGVETRTPSAEECIQVQENTNDGANGGQAVWQDNIDPDNMTYEELLDLGEAVGTQSRGLTQEHISSLPVSKYKCGFFSRKKSQEERCIICQMNYKRGDRQITLPCKHVYHANCVTQWLSINKFAWWRSQSRSLGANEFYSATQHGSFWLFPPLKNCISFSSIFLLLFSISSSCLQTWNWTSYTIILVPCEAQGSW</sequence>
<evidence type="ECO:0000313" key="2">
    <source>
        <dbReference type="EMBL" id="URE29375.1"/>
    </source>
</evidence>
<evidence type="ECO:0000259" key="1">
    <source>
        <dbReference type="Pfam" id="PF13639"/>
    </source>
</evidence>
<dbReference type="GO" id="GO:0016567">
    <property type="term" value="P:protein ubiquitination"/>
    <property type="evidence" value="ECO:0007669"/>
    <property type="project" value="InterPro"/>
</dbReference>
<dbReference type="GO" id="GO:0031624">
    <property type="term" value="F:ubiquitin conjugating enzyme binding"/>
    <property type="evidence" value="ECO:0007669"/>
    <property type="project" value="TreeGrafter"/>
</dbReference>
<protein>
    <submittedName>
        <fullName evidence="2">E3 ubiquitin ligase BIG</fullName>
    </submittedName>
</protein>
<dbReference type="OrthoDB" id="8062037at2759"/>
<dbReference type="InterPro" id="IPR033276">
    <property type="entry name" value="BB"/>
</dbReference>
<dbReference type="SUPFAM" id="SSF57850">
    <property type="entry name" value="RING/U-box"/>
    <property type="match status" value="1"/>
</dbReference>
<dbReference type="PANTHER" id="PTHR46400:SF5">
    <property type="entry name" value="RING-TYPE DOMAIN-CONTAINING PROTEIN"/>
    <property type="match status" value="1"/>
</dbReference>
<dbReference type="GO" id="GO:0004842">
    <property type="term" value="F:ubiquitin-protein transferase activity"/>
    <property type="evidence" value="ECO:0007669"/>
    <property type="project" value="InterPro"/>
</dbReference>
<dbReference type="Pfam" id="PF13639">
    <property type="entry name" value="zf-RING_2"/>
    <property type="match status" value="1"/>
</dbReference>
<gene>
    <name evidence="2" type="ORF">MUK42_16084</name>
</gene>
<dbReference type="EMBL" id="CP097510">
    <property type="protein sequence ID" value="URE29375.1"/>
    <property type="molecule type" value="Genomic_DNA"/>
</dbReference>
<proteinExistence type="predicted"/>
<dbReference type="InterPro" id="IPR001841">
    <property type="entry name" value="Znf_RING"/>
</dbReference>
<dbReference type="Proteomes" id="UP001055439">
    <property type="component" value="Chromosome 8"/>
</dbReference>
<dbReference type="PANTHER" id="PTHR46400">
    <property type="entry name" value="RING/U-BOX SUPERFAMILY PROTEIN"/>
    <property type="match status" value="1"/>
</dbReference>
<organism evidence="2 3">
    <name type="scientific">Musa troglodytarum</name>
    <name type="common">fe'i banana</name>
    <dbReference type="NCBI Taxonomy" id="320322"/>
    <lineage>
        <taxon>Eukaryota</taxon>
        <taxon>Viridiplantae</taxon>
        <taxon>Streptophyta</taxon>
        <taxon>Embryophyta</taxon>
        <taxon>Tracheophyta</taxon>
        <taxon>Spermatophyta</taxon>
        <taxon>Magnoliopsida</taxon>
        <taxon>Liliopsida</taxon>
        <taxon>Zingiberales</taxon>
        <taxon>Musaceae</taxon>
        <taxon>Musa</taxon>
    </lineage>
</organism>
<name>A0A9E7KW80_9LILI</name>
<dbReference type="InterPro" id="IPR013083">
    <property type="entry name" value="Znf_RING/FYVE/PHD"/>
</dbReference>
<accession>A0A9E7KW80</accession>
<evidence type="ECO:0000313" key="3">
    <source>
        <dbReference type="Proteomes" id="UP001055439"/>
    </source>
</evidence>
<feature type="domain" description="RING-type" evidence="1">
    <location>
        <begin position="213"/>
        <end position="249"/>
    </location>
</feature>
<dbReference type="FunFam" id="3.30.40.10:FF:000226">
    <property type="entry name" value="E3 ubiquitin ligase BIG BROTHER"/>
    <property type="match status" value="1"/>
</dbReference>
<keyword evidence="3" id="KW-1185">Reference proteome</keyword>